<dbReference type="PANTHER" id="PTHR13026:SF0">
    <property type="entry name" value="RIBOSOMAL RNA PROCESSING 1B"/>
    <property type="match status" value="1"/>
</dbReference>
<gene>
    <name evidence="6" type="primary">RRP1</name>
    <name evidence="6" type="ORF">FIM1_4097</name>
</gene>
<dbReference type="InterPro" id="IPR010301">
    <property type="entry name" value="RRP1"/>
</dbReference>
<dbReference type="PANTHER" id="PTHR13026">
    <property type="entry name" value="NNP-1 PROTEIN NOVEL NUCLEAR PROTEIN 1 NOP52"/>
    <property type="match status" value="1"/>
</dbReference>
<keyword evidence="4" id="KW-0539">Nucleus</keyword>
<evidence type="ECO:0000313" key="6">
    <source>
        <dbReference type="EMBL" id="QGN17365.1"/>
    </source>
</evidence>
<keyword evidence="3" id="KW-0698">rRNA processing</keyword>
<reference evidence="6 7" key="2">
    <citation type="submission" date="2019-11" db="EMBL/GenBank/DDBJ databases">
        <authorList>
            <person name="Lu H."/>
        </authorList>
    </citation>
    <scope>NUCLEOTIDE SEQUENCE [LARGE SCALE GENOMIC DNA]</scope>
    <source>
        <strain evidence="6 7">FIM1</strain>
    </source>
</reference>
<feature type="compositionally biased region" description="Acidic residues" evidence="5">
    <location>
        <begin position="315"/>
        <end position="324"/>
    </location>
</feature>
<name>A0ABX6F0K2_KLUMA</name>
<evidence type="ECO:0000256" key="4">
    <source>
        <dbReference type="ARBA" id="ARBA00023242"/>
    </source>
</evidence>
<comment type="similarity">
    <text evidence="2">Belongs to the RRP1 family.</text>
</comment>
<keyword evidence="7" id="KW-1185">Reference proteome</keyword>
<proteinExistence type="inferred from homology"/>
<evidence type="ECO:0000256" key="5">
    <source>
        <dbReference type="SAM" id="MobiDB-lite"/>
    </source>
</evidence>
<comment type="subcellular location">
    <subcellularLocation>
        <location evidence="1">Nucleus</location>
    </subcellularLocation>
</comment>
<evidence type="ECO:0000313" key="7">
    <source>
        <dbReference type="Proteomes" id="UP000422736"/>
    </source>
</evidence>
<accession>A0ABX6F0K2</accession>
<dbReference type="Pfam" id="PF05997">
    <property type="entry name" value="Nop52"/>
    <property type="match status" value="1"/>
</dbReference>
<organism evidence="6 7">
    <name type="scientific">Kluyveromyces marxianus</name>
    <name type="common">Yeast</name>
    <name type="synonym">Candida kefyr</name>
    <dbReference type="NCBI Taxonomy" id="4911"/>
    <lineage>
        <taxon>Eukaryota</taxon>
        <taxon>Fungi</taxon>
        <taxon>Dikarya</taxon>
        <taxon>Ascomycota</taxon>
        <taxon>Saccharomycotina</taxon>
        <taxon>Saccharomycetes</taxon>
        <taxon>Saccharomycetales</taxon>
        <taxon>Saccharomycetaceae</taxon>
        <taxon>Kluyveromyces</taxon>
    </lineage>
</organism>
<evidence type="ECO:0000256" key="2">
    <source>
        <dbReference type="ARBA" id="ARBA00006374"/>
    </source>
</evidence>
<reference evidence="6 7" key="1">
    <citation type="submission" date="2016-03" db="EMBL/GenBank/DDBJ databases">
        <title>How can Kluyveromyces marxianus grow so fast - potential evolutionary course in Saccharomyces Complex revealed by comparative genomics.</title>
        <authorList>
            <person name="Mo W."/>
            <person name="Lu W."/>
            <person name="Yang X."/>
            <person name="Qi J."/>
            <person name="Lv H."/>
        </authorList>
    </citation>
    <scope>NUCLEOTIDE SEQUENCE [LARGE SCALE GENOMIC DNA]</scope>
    <source>
        <strain evidence="6 7">FIM1</strain>
    </source>
</reference>
<dbReference type="EMBL" id="CP015059">
    <property type="protein sequence ID" value="QGN17365.1"/>
    <property type="molecule type" value="Genomic_DNA"/>
</dbReference>
<evidence type="ECO:0000256" key="1">
    <source>
        <dbReference type="ARBA" id="ARBA00004123"/>
    </source>
</evidence>
<sequence length="330" mass="39103">MVLILDLITPFITAGTAKKKKKKKTHCNEKFGTFQSDEMGHLISSHLLQQNHQKDPPKHPTNIMEHALVKQLAGHKQETREQALESVRKYLTTKNFSNAKQSQFDKLWKGLYYAMWHCDKPIPQQRLAQSLGELHLLYARTRQHVAFVRFSKAFWKVMCIEWYRIDHHRLDKFLLLARRCLHFQLKYLAECDWEESVVDDYISKVLKKIPLSGDRKVYNGIPFHIIDILLDEWVKVCYGEPEEEPEEEEDDDEEKRNAQIKEAVSKTPLVKFIAIFQDLSSNTDNIKILRDKIKEDLLKDKRLREWDVLQPESTTQDDETYHEDDEWHGF</sequence>
<feature type="region of interest" description="Disordered" evidence="5">
    <location>
        <begin position="309"/>
        <end position="330"/>
    </location>
</feature>
<protein>
    <submittedName>
        <fullName evidence="6">Ribosomal RNA-processing protein 1</fullName>
    </submittedName>
</protein>
<evidence type="ECO:0000256" key="3">
    <source>
        <dbReference type="ARBA" id="ARBA00022552"/>
    </source>
</evidence>
<dbReference type="Proteomes" id="UP000422736">
    <property type="component" value="Chromosome 6"/>
</dbReference>